<feature type="domain" description="NAD-dependent epimerase/dehydratase" evidence="1">
    <location>
        <begin position="223"/>
        <end position="310"/>
    </location>
</feature>
<protein>
    <recommendedName>
        <fullName evidence="1">NAD-dependent epimerase/dehydratase domain-containing protein</fullName>
    </recommendedName>
</protein>
<dbReference type="SUPFAM" id="SSF51735">
    <property type="entry name" value="NAD(P)-binding Rossmann-fold domains"/>
    <property type="match status" value="1"/>
</dbReference>
<reference evidence="2" key="1">
    <citation type="submission" date="2023-01" db="EMBL/GenBank/DDBJ databases">
        <authorList>
            <person name="Van Ghelder C."/>
            <person name="Rancurel C."/>
        </authorList>
    </citation>
    <scope>NUCLEOTIDE SEQUENCE</scope>
    <source>
        <strain evidence="2">CNCM I-4278</strain>
    </source>
</reference>
<dbReference type="GO" id="GO:0005737">
    <property type="term" value="C:cytoplasm"/>
    <property type="evidence" value="ECO:0007669"/>
    <property type="project" value="TreeGrafter"/>
</dbReference>
<evidence type="ECO:0000259" key="1">
    <source>
        <dbReference type="Pfam" id="PF01370"/>
    </source>
</evidence>
<comment type="caution">
    <text evidence="2">The sequence shown here is derived from an EMBL/GenBank/DDBJ whole genome shotgun (WGS) entry which is preliminary data.</text>
</comment>
<dbReference type="OrthoDB" id="2130169at2759"/>
<dbReference type="EMBL" id="CAOQHR010000013">
    <property type="protein sequence ID" value="CAI6342304.1"/>
    <property type="molecule type" value="Genomic_DNA"/>
</dbReference>
<dbReference type="PANTHER" id="PTHR48079">
    <property type="entry name" value="PROTEIN YEEZ"/>
    <property type="match status" value="1"/>
</dbReference>
<evidence type="ECO:0000313" key="2">
    <source>
        <dbReference type="EMBL" id="CAI6342304.1"/>
    </source>
</evidence>
<dbReference type="InterPro" id="IPR001509">
    <property type="entry name" value="Epimerase_deHydtase"/>
</dbReference>
<proteinExistence type="predicted"/>
<keyword evidence="3" id="KW-1185">Reference proteome</keyword>
<accession>A0A9W4XS65</accession>
<dbReference type="PANTHER" id="PTHR48079:SF6">
    <property type="entry name" value="NAD(P)-BINDING DOMAIN-CONTAINING PROTEIN-RELATED"/>
    <property type="match status" value="1"/>
</dbReference>
<gene>
    <name evidence="2" type="ORF">PDIGIT_LOCUS15509</name>
</gene>
<organism evidence="2 3">
    <name type="scientific">Periconia digitata</name>
    <dbReference type="NCBI Taxonomy" id="1303443"/>
    <lineage>
        <taxon>Eukaryota</taxon>
        <taxon>Fungi</taxon>
        <taxon>Dikarya</taxon>
        <taxon>Ascomycota</taxon>
        <taxon>Pezizomycotina</taxon>
        <taxon>Dothideomycetes</taxon>
        <taxon>Pleosporomycetidae</taxon>
        <taxon>Pleosporales</taxon>
        <taxon>Massarineae</taxon>
        <taxon>Periconiaceae</taxon>
        <taxon>Periconia</taxon>
    </lineage>
</organism>
<evidence type="ECO:0000313" key="3">
    <source>
        <dbReference type="Proteomes" id="UP001152607"/>
    </source>
</evidence>
<name>A0A9W4XS65_9PLEO</name>
<dbReference type="Pfam" id="PF01370">
    <property type="entry name" value="Epimerase"/>
    <property type="match status" value="1"/>
</dbReference>
<dbReference type="AlphaFoldDB" id="A0A9W4XS65"/>
<sequence length="416" mass="46877">MYIATSQVSYWRFLLRYEWIYNRIGVAVLNRKRKYNSLSKVHSTIHTQRSTWLAYSHNLELPDLYIINRREHRMTPKIFITGGTGYVGGSVLHTIVTDHPEYEVTAFLRTVPPTFSTLYPNTRIVKGDYDSSDILTSEASNADIVIHNGDSDHEPSLNALIKGLLLPRSTPGYLLHLSGTGITSDWASTSFLGRSNPKIWSDIHDLDEVRAIPDEALHRNTEKILHETAAKQGDRINIAVICPPDIYGKGKGLGKTWSVFMPLFLREVKKMEGGRVFYYGEGTNARGWVHIDELMEIYLKVVEAAVAGGAGFGWNKEGYYFTGTQEHSQLTIANATAKVLASHNMIKNTTPLQLSSLDRLDTMIDYPGFSKLGRYLYASNSRTRADRAEKLWGYRASAPGLLEVLEEEVLDAVQRF</sequence>
<dbReference type="InterPro" id="IPR036291">
    <property type="entry name" value="NAD(P)-bd_dom_sf"/>
</dbReference>
<dbReference type="GO" id="GO:0004029">
    <property type="term" value="F:aldehyde dehydrogenase (NAD+) activity"/>
    <property type="evidence" value="ECO:0007669"/>
    <property type="project" value="TreeGrafter"/>
</dbReference>
<dbReference type="Gene3D" id="3.40.50.720">
    <property type="entry name" value="NAD(P)-binding Rossmann-like Domain"/>
    <property type="match status" value="2"/>
</dbReference>
<dbReference type="Proteomes" id="UP001152607">
    <property type="component" value="Unassembled WGS sequence"/>
</dbReference>
<dbReference type="InterPro" id="IPR051783">
    <property type="entry name" value="NAD(P)-dependent_oxidoreduct"/>
</dbReference>